<reference evidence="1 2" key="2">
    <citation type="submission" date="2018-01" db="EMBL/GenBank/DDBJ databases">
        <title>Genomic study of Klebsiella pneumoniae.</title>
        <authorList>
            <person name="Yang Y."/>
            <person name="Bicalho R."/>
        </authorList>
    </citation>
    <scope>NUCLEOTIDE SEQUENCE [LARGE SCALE GENOMIC DNA]</scope>
    <source>
        <strain evidence="1 2">A2</strain>
    </source>
</reference>
<dbReference type="Gene3D" id="1.20.1270.20">
    <property type="match status" value="1"/>
</dbReference>
<feature type="non-terminal residue" evidence="1">
    <location>
        <position position="132"/>
    </location>
</feature>
<dbReference type="InterPro" id="IPR016100">
    <property type="entry name" value="Prismane_a-bundle"/>
</dbReference>
<evidence type="ECO:0000313" key="1">
    <source>
        <dbReference type="EMBL" id="PLM53132.1"/>
    </source>
</evidence>
<dbReference type="PANTHER" id="PTHR30109:SF0">
    <property type="entry name" value="HYDROXYLAMINE REDUCTASE"/>
    <property type="match status" value="1"/>
</dbReference>
<comment type="caution">
    <text evidence="1">The sequence shown here is derived from an EMBL/GenBank/DDBJ whole genome shotgun (WGS) entry which is preliminary data.</text>
</comment>
<dbReference type="PANTHER" id="PTHR30109">
    <property type="entry name" value="HYDROXYLAMINE REDUCTASE"/>
    <property type="match status" value="1"/>
</dbReference>
<dbReference type="InterPro" id="IPR011254">
    <property type="entry name" value="Prismane-like_sf"/>
</dbReference>
<dbReference type="EMBL" id="PIET01001040">
    <property type="protein sequence ID" value="PLM53132.1"/>
    <property type="molecule type" value="Genomic_DNA"/>
</dbReference>
<dbReference type="GO" id="GO:0042542">
    <property type="term" value="P:response to hydrogen peroxide"/>
    <property type="evidence" value="ECO:0007669"/>
    <property type="project" value="TreeGrafter"/>
</dbReference>
<dbReference type="GO" id="GO:0050418">
    <property type="term" value="F:hydroxylamine reductase activity"/>
    <property type="evidence" value="ECO:0007669"/>
    <property type="project" value="TreeGrafter"/>
</dbReference>
<sequence>MFCVQCEQTIRTPAGNGCSYAQGMCGKTAETSDLQDLLIASLQGLSAWALKAREYGIIDHDIDSFAPRAFFSTLTNVNFDSPRIVGYAREAITLREALKAQCLNIDAHATVNNPMADLQLASDDLGDLQRQA</sequence>
<accession>A0A2J4YRA1</accession>
<proteinExistence type="predicted"/>
<organism evidence="1 2">
    <name type="scientific">Klebsiella michiganensis</name>
    <dbReference type="NCBI Taxonomy" id="1134687"/>
    <lineage>
        <taxon>Bacteria</taxon>
        <taxon>Pseudomonadati</taxon>
        <taxon>Pseudomonadota</taxon>
        <taxon>Gammaproteobacteria</taxon>
        <taxon>Enterobacterales</taxon>
        <taxon>Enterobacteriaceae</taxon>
        <taxon>Klebsiella/Raoultella group</taxon>
        <taxon>Klebsiella</taxon>
    </lineage>
</organism>
<protein>
    <submittedName>
        <fullName evidence="1">Hydroxylamine reductase</fullName>
    </submittedName>
</protein>
<gene>
    <name evidence="1" type="ORF">CWM85_25775</name>
</gene>
<dbReference type="InterPro" id="IPR004137">
    <property type="entry name" value="HCP/CODH"/>
</dbReference>
<dbReference type="SUPFAM" id="SSF56821">
    <property type="entry name" value="Prismane protein-like"/>
    <property type="match status" value="1"/>
</dbReference>
<dbReference type="GO" id="GO:0004601">
    <property type="term" value="F:peroxidase activity"/>
    <property type="evidence" value="ECO:0007669"/>
    <property type="project" value="TreeGrafter"/>
</dbReference>
<reference evidence="1 2" key="1">
    <citation type="submission" date="2017-11" db="EMBL/GenBank/DDBJ databases">
        <authorList>
            <person name="Han C.G."/>
        </authorList>
    </citation>
    <scope>NUCLEOTIDE SEQUENCE [LARGE SCALE GENOMIC DNA]</scope>
    <source>
        <strain evidence="1 2">A2</strain>
    </source>
</reference>
<dbReference type="AlphaFoldDB" id="A0A2J4YRA1"/>
<evidence type="ECO:0000313" key="2">
    <source>
        <dbReference type="Proteomes" id="UP000234661"/>
    </source>
</evidence>
<name>A0A2J4YRA1_9ENTR</name>
<dbReference type="Pfam" id="PF03063">
    <property type="entry name" value="Prismane"/>
    <property type="match status" value="1"/>
</dbReference>
<dbReference type="Proteomes" id="UP000234661">
    <property type="component" value="Unassembled WGS sequence"/>
</dbReference>
<dbReference type="FunFam" id="1.20.1270.20:FF:000002">
    <property type="entry name" value="Hydroxylamine reductase"/>
    <property type="match status" value="1"/>
</dbReference>